<feature type="compositionally biased region" description="Pro residues" evidence="1">
    <location>
        <begin position="140"/>
        <end position="149"/>
    </location>
</feature>
<feature type="region of interest" description="Disordered" evidence="1">
    <location>
        <begin position="1162"/>
        <end position="1243"/>
    </location>
</feature>
<gene>
    <name evidence="2" type="ORF">NE237_029775</name>
</gene>
<dbReference type="EMBL" id="JAMYWD010000012">
    <property type="protein sequence ID" value="KAJ4952943.1"/>
    <property type="molecule type" value="Genomic_DNA"/>
</dbReference>
<feature type="region of interest" description="Disordered" evidence="1">
    <location>
        <begin position="1299"/>
        <end position="1347"/>
    </location>
</feature>
<feature type="region of interest" description="Disordered" evidence="1">
    <location>
        <begin position="135"/>
        <end position="164"/>
    </location>
</feature>
<evidence type="ECO:0000313" key="3">
    <source>
        <dbReference type="Proteomes" id="UP001141806"/>
    </source>
</evidence>
<organism evidence="2 3">
    <name type="scientific">Protea cynaroides</name>
    <dbReference type="NCBI Taxonomy" id="273540"/>
    <lineage>
        <taxon>Eukaryota</taxon>
        <taxon>Viridiplantae</taxon>
        <taxon>Streptophyta</taxon>
        <taxon>Embryophyta</taxon>
        <taxon>Tracheophyta</taxon>
        <taxon>Spermatophyta</taxon>
        <taxon>Magnoliopsida</taxon>
        <taxon>Proteales</taxon>
        <taxon>Proteaceae</taxon>
        <taxon>Protea</taxon>
    </lineage>
</organism>
<keyword evidence="3" id="KW-1185">Reference proteome</keyword>
<feature type="region of interest" description="Disordered" evidence="1">
    <location>
        <begin position="975"/>
        <end position="1011"/>
    </location>
</feature>
<dbReference type="Proteomes" id="UP001141806">
    <property type="component" value="Unassembled WGS sequence"/>
</dbReference>
<feature type="compositionally biased region" description="Basic and acidic residues" evidence="1">
    <location>
        <begin position="430"/>
        <end position="441"/>
    </location>
</feature>
<reference evidence="2" key="1">
    <citation type="journal article" date="2023" name="Plant J.">
        <title>The genome of the king protea, Protea cynaroides.</title>
        <authorList>
            <person name="Chang J."/>
            <person name="Duong T.A."/>
            <person name="Schoeman C."/>
            <person name="Ma X."/>
            <person name="Roodt D."/>
            <person name="Barker N."/>
            <person name="Li Z."/>
            <person name="Van de Peer Y."/>
            <person name="Mizrachi E."/>
        </authorList>
    </citation>
    <scope>NUCLEOTIDE SEQUENCE</scope>
    <source>
        <tissue evidence="2">Young leaves</tissue>
    </source>
</reference>
<evidence type="ECO:0000313" key="2">
    <source>
        <dbReference type="EMBL" id="KAJ4952943.1"/>
    </source>
</evidence>
<dbReference type="PANTHER" id="PTHR34536:SF6">
    <property type="entry name" value="DENTIN SIALOPHOSPHOPROTEIN-LIKE PROTEIN"/>
    <property type="match status" value="1"/>
</dbReference>
<feature type="region of interest" description="Disordered" evidence="1">
    <location>
        <begin position="510"/>
        <end position="533"/>
    </location>
</feature>
<feature type="compositionally biased region" description="Basic and acidic residues" evidence="1">
    <location>
        <begin position="1163"/>
        <end position="1179"/>
    </location>
</feature>
<feature type="compositionally biased region" description="Basic and acidic residues" evidence="1">
    <location>
        <begin position="983"/>
        <end position="998"/>
    </location>
</feature>
<feature type="compositionally biased region" description="Basic and acidic residues" evidence="1">
    <location>
        <begin position="1386"/>
        <end position="1432"/>
    </location>
</feature>
<comment type="caution">
    <text evidence="2">The sequence shown here is derived from an EMBL/GenBank/DDBJ whole genome shotgun (WGS) entry which is preliminary data.</text>
</comment>
<dbReference type="OrthoDB" id="1350766at2759"/>
<feature type="compositionally biased region" description="Polar residues" evidence="1">
    <location>
        <begin position="617"/>
        <end position="641"/>
    </location>
</feature>
<dbReference type="PANTHER" id="PTHR34536">
    <property type="entry name" value="DENTIN SIALOPHOSPHOPROTEIN-LIKE PROTEIN"/>
    <property type="match status" value="1"/>
</dbReference>
<name>A0A9Q0GUI8_9MAGN</name>
<feature type="region of interest" description="Disordered" evidence="1">
    <location>
        <begin position="1386"/>
        <end position="1456"/>
    </location>
</feature>
<sequence>MIRLCSCSGVSASTIDPIRKRVVTASCKTCGGKPLVDGKGSLPGGILSTGELELTSVINPDLTWKTISKGNRSASRRARKSISRNFKRTGALFDKDPEKVEDDMPVSESEKLGVTVLGRRFSDKVEHIPIKKRRFFFRSPSPPPRAPSPHPDESGQHASAQESSLNTILATDAAIQLGQVVSMGMAIDGKYSREINENLGDSEDFSGISILAAAACNNSMDGGTDNAEKGSALEVSSDVLVNNELSLEVKESGRGHCLNCAEISNEETDSCISAMHLKGMSSSSVIATSSPEDMACITNAELPSSTDDLLAAEQKLPNDSNESSLRRHESLLDDRSQWDLNTVMDAWENPYHDPTVGLQEDGFDDISDDGCNEKPGKLEACDLQRDPADTKHDIANPVPAVVGSVVGDDGFEVISCHADSRNSTVGSSKSNRDDHKVDAHAGEGSCERTTCLQEKSSSDEIITSSPNILMGLDDGSKSLNNQERTTNIIAHQFVDQDTCINHSSFPVADKGSGMPVSEENEHAGSAGAAGKEMGDDCPAEHIGSNQSAKHCTALSYTAISGDMYRNNKVPTEDGEDAGGSSVLHENGNFHDKPQRTDLMACDPQQFGPSDSIMDHAISSSDNMHCSPSTNSEELPGSQASAGRSEHAVGVGLTVQDARDFVADATVYSPDQIESEERTHKHLEVTIGTVETPGGISSAYRSCSDDHISIFGNVGPEDDHFDDVDYGSDVSQDDPQRMEKESELQVGYDSQYEDGEVRESVLHGWEGDAYEEGETEHVDYGSDNREAYDFEAAEKTDCPGSISVRYEELEECQGGRSAEINENRERDQVMEKNILENNVLEAGYCEKRSGTVSQHSRGQFGRRDDCSKFEMDSMTDNELREGAAKVNGDDLYARGDAGKDSTQLASFRMKFSGWDRLPEGGRCSVDTKMDARDDNPKKLHSVAHMDALDSGDSVARMTTTTRRELHSRIEGSTSFEVLHRRDRSNKLDDSNRRAEREPVSAESIGRGGSSLLHMHGRGRGGDRWIDSSHWGPECHRSPGFGHPGPKNAAAAAAAKIESSGFVVAPDGTVVKAGGLGRRRQSVNASSEGLRHTLARRGSPSERDEALGVHMELGPGGEMSPDRSIPVGRGRSGRFGPRMVGSALRERYQGPAPDDTSLRIQHLLITRERSYSPIQRREAPHMPRSHTNSPSRSRTRSPHGWPSPRGRNGCGNGNGPVLRHHSRSPPNFRSEARMERVRSPRRRPGYLADHVAGFAPTSRIRGSPQHSSRWVENRKDTVDHFREYGYKQRPSVSERRLPGRFIPRGHRFDRGGSMGRSKPDEYYRPIHPGRFPQMLGAGSGSRYDVSDDDRRKHGHRYGFVHPMRRYDTDGPVKRFCYDVEDGFAAHDSHNKEPTEFHGRGSPKTFDRGIDSRLGDAPRRSREEKGHFRYGRDWKYNSSKSFGMRECDEDGAPRRRIPS</sequence>
<protein>
    <submittedName>
        <fullName evidence="2">Uncharacterized protein</fullName>
    </submittedName>
</protein>
<feature type="region of interest" description="Disordered" evidence="1">
    <location>
        <begin position="421"/>
        <end position="442"/>
    </location>
</feature>
<proteinExistence type="predicted"/>
<evidence type="ECO:0000256" key="1">
    <source>
        <dbReference type="SAM" id="MobiDB-lite"/>
    </source>
</evidence>
<feature type="region of interest" description="Disordered" evidence="1">
    <location>
        <begin position="1080"/>
        <end position="1134"/>
    </location>
</feature>
<accession>A0A9Q0GUI8</accession>
<feature type="region of interest" description="Disordered" evidence="1">
    <location>
        <begin position="565"/>
        <end position="644"/>
    </location>
</feature>